<accession>A0A916W4Y3</accession>
<gene>
    <name evidence="1" type="ORF">GCM10011507_16790</name>
</gene>
<dbReference type="AlphaFoldDB" id="A0A916W4Y3"/>
<keyword evidence="2" id="KW-1185">Reference proteome</keyword>
<evidence type="ECO:0000313" key="1">
    <source>
        <dbReference type="EMBL" id="GGA65865.1"/>
    </source>
</evidence>
<proteinExistence type="predicted"/>
<dbReference type="Proteomes" id="UP000648801">
    <property type="component" value="Unassembled WGS sequence"/>
</dbReference>
<evidence type="ECO:0000313" key="2">
    <source>
        <dbReference type="Proteomes" id="UP000648801"/>
    </source>
</evidence>
<sequence length="69" mass="7786">MDGDFGSWRVDILLPPPVRKVPVRMGHPKVLGWGSEKDSWGRPPAFPTQRVGLGKKRIHGAPSTIEYHW</sequence>
<dbReference type="EMBL" id="BMJB01000001">
    <property type="protein sequence ID" value="GGA65865.1"/>
    <property type="molecule type" value="Genomic_DNA"/>
</dbReference>
<organism evidence="1 2">
    <name type="scientific">Edaphobacter acidisoli</name>
    <dbReference type="NCBI Taxonomy" id="2040573"/>
    <lineage>
        <taxon>Bacteria</taxon>
        <taxon>Pseudomonadati</taxon>
        <taxon>Acidobacteriota</taxon>
        <taxon>Terriglobia</taxon>
        <taxon>Terriglobales</taxon>
        <taxon>Acidobacteriaceae</taxon>
        <taxon>Edaphobacter</taxon>
    </lineage>
</organism>
<reference evidence="1" key="2">
    <citation type="submission" date="2020-09" db="EMBL/GenBank/DDBJ databases">
        <authorList>
            <person name="Sun Q."/>
            <person name="Zhou Y."/>
        </authorList>
    </citation>
    <scope>NUCLEOTIDE SEQUENCE</scope>
    <source>
        <strain evidence="1">CGMCC 1.15447</strain>
    </source>
</reference>
<comment type="caution">
    <text evidence="1">The sequence shown here is derived from an EMBL/GenBank/DDBJ whole genome shotgun (WGS) entry which is preliminary data.</text>
</comment>
<name>A0A916W4Y3_9BACT</name>
<reference evidence="1" key="1">
    <citation type="journal article" date="2014" name="Int. J. Syst. Evol. Microbiol.">
        <title>Complete genome sequence of Corynebacterium casei LMG S-19264T (=DSM 44701T), isolated from a smear-ripened cheese.</title>
        <authorList>
            <consortium name="US DOE Joint Genome Institute (JGI-PGF)"/>
            <person name="Walter F."/>
            <person name="Albersmeier A."/>
            <person name="Kalinowski J."/>
            <person name="Ruckert C."/>
        </authorList>
    </citation>
    <scope>NUCLEOTIDE SEQUENCE</scope>
    <source>
        <strain evidence="1">CGMCC 1.15447</strain>
    </source>
</reference>
<protein>
    <submittedName>
        <fullName evidence="1">Uncharacterized protein</fullName>
    </submittedName>
</protein>